<evidence type="ECO:0000256" key="1">
    <source>
        <dbReference type="SAM" id="Phobius"/>
    </source>
</evidence>
<dbReference type="InParanoid" id="W7X6E4"/>
<dbReference type="PANTHER" id="PTHR31398:SF0">
    <property type="entry name" value="MEIOTIC NUCLEAR DIVISION PROTEIN 1 HOMOLOG"/>
    <property type="match status" value="1"/>
</dbReference>
<reference evidence="3" key="1">
    <citation type="journal article" date="2006" name="PLoS Biol.">
        <title>Macronuclear genome sequence of the ciliate Tetrahymena thermophila, a model eukaryote.</title>
        <authorList>
            <person name="Eisen J.A."/>
            <person name="Coyne R.S."/>
            <person name="Wu M."/>
            <person name="Wu D."/>
            <person name="Thiagarajan M."/>
            <person name="Wortman J.R."/>
            <person name="Badger J.H."/>
            <person name="Ren Q."/>
            <person name="Amedeo P."/>
            <person name="Jones K.M."/>
            <person name="Tallon L.J."/>
            <person name="Delcher A.L."/>
            <person name="Salzberg S.L."/>
            <person name="Silva J.C."/>
            <person name="Haas B.J."/>
            <person name="Majoros W.H."/>
            <person name="Farzad M."/>
            <person name="Carlton J.M."/>
            <person name="Smith R.K. Jr."/>
            <person name="Garg J."/>
            <person name="Pearlman R.E."/>
            <person name="Karrer K.M."/>
            <person name="Sun L."/>
            <person name="Manning G."/>
            <person name="Elde N.C."/>
            <person name="Turkewitz A.P."/>
            <person name="Asai D.J."/>
            <person name="Wilkes D.E."/>
            <person name="Wang Y."/>
            <person name="Cai H."/>
            <person name="Collins K."/>
            <person name="Stewart B.A."/>
            <person name="Lee S.R."/>
            <person name="Wilamowska K."/>
            <person name="Weinberg Z."/>
            <person name="Ruzzo W.L."/>
            <person name="Wloga D."/>
            <person name="Gaertig J."/>
            <person name="Frankel J."/>
            <person name="Tsao C.-C."/>
            <person name="Gorovsky M.A."/>
            <person name="Keeling P.J."/>
            <person name="Waller R.F."/>
            <person name="Patron N.J."/>
            <person name="Cherry J.M."/>
            <person name="Stover N.A."/>
            <person name="Krieger C.J."/>
            <person name="del Toro C."/>
            <person name="Ryder H.F."/>
            <person name="Williamson S.C."/>
            <person name="Barbeau R.A."/>
            <person name="Hamilton E.P."/>
            <person name="Orias E."/>
        </authorList>
    </citation>
    <scope>NUCLEOTIDE SEQUENCE [LARGE SCALE GENOMIC DNA]</scope>
    <source>
        <strain evidence="3">SB210</strain>
    </source>
</reference>
<dbReference type="KEGG" id="tet:TTHERM_000532889"/>
<dbReference type="AlphaFoldDB" id="W7X6E4"/>
<keyword evidence="1 2" id="KW-0812">Transmembrane</keyword>
<keyword evidence="1" id="KW-0472">Membrane</keyword>
<keyword evidence="3" id="KW-1185">Reference proteome</keyword>
<accession>W7X6E4</accession>
<dbReference type="GeneID" id="24439449"/>
<evidence type="ECO:0000313" key="2">
    <source>
        <dbReference type="EMBL" id="EWS71923.1"/>
    </source>
</evidence>
<proteinExistence type="predicted"/>
<feature type="transmembrane region" description="Helical" evidence="1">
    <location>
        <begin position="35"/>
        <end position="55"/>
    </location>
</feature>
<name>W7X6E4_TETTS</name>
<dbReference type="EMBL" id="GG662455">
    <property type="protein sequence ID" value="EWS71923.1"/>
    <property type="molecule type" value="Genomic_DNA"/>
</dbReference>
<keyword evidence="1" id="KW-1133">Transmembrane helix</keyword>
<evidence type="ECO:0000313" key="3">
    <source>
        <dbReference type="Proteomes" id="UP000009168"/>
    </source>
</evidence>
<gene>
    <name evidence="2" type="ORF">TTHERM_000532889</name>
</gene>
<dbReference type="Proteomes" id="UP000009168">
    <property type="component" value="Unassembled WGS sequence"/>
</dbReference>
<dbReference type="PANTHER" id="PTHR31398">
    <property type="entry name" value="MEIOTIC NUCLEAR DIVISION PROTEIN 1 HOMOLOG"/>
    <property type="match status" value="1"/>
</dbReference>
<organism evidence="2 3">
    <name type="scientific">Tetrahymena thermophila (strain SB210)</name>
    <dbReference type="NCBI Taxonomy" id="312017"/>
    <lineage>
        <taxon>Eukaryota</taxon>
        <taxon>Sar</taxon>
        <taxon>Alveolata</taxon>
        <taxon>Ciliophora</taxon>
        <taxon>Intramacronucleata</taxon>
        <taxon>Oligohymenophorea</taxon>
        <taxon>Hymenostomatida</taxon>
        <taxon>Tetrahymenina</taxon>
        <taxon>Tetrahymenidae</taxon>
        <taxon>Tetrahymena</taxon>
    </lineage>
</organism>
<dbReference type="GO" id="GO:0005634">
    <property type="term" value="C:nucleus"/>
    <property type="evidence" value="ECO:0007669"/>
    <property type="project" value="TreeGrafter"/>
</dbReference>
<sequence length="753" mass="87695">MKQKIKKASFLQLLDMFGVGVNMKINSQDLYKTRIGGIFTIMLILVMIIFSANLFQQVLYKQNPNLLFQQQQISQPYRHDIDASNFSLAVTLLDEQTLLPIYDESIFTISAQVFYKNNIKNQDGTSYVESGTIDLVMERCTENDFQEPESRSYFMQLDFSKMYCIKPGQSGMFLEGQFDADRFNMVRININECISTNCKDPTTRQNILSNTDLQVYYTNSVVQITNLKKPFKRVGQTQFWKTNYNMVQQVNLMFINQFVQDDMGLFYSEDLETENDLAFSSERILLGSRQASQDAPFYQIEIYMEKNSQNIYKRTYIKFPQAVSQIGGIFNVIFALGCLFTKPYAKYQLQKKIIKHSFNFSEGQASKTKKKLGDNSNLVQNKKLQLKNDSSKKLDHKIELQNNILKKQNESIQQQTKGFFETQSFKLEKSHNMNTFNNNDTQLIFQQSFNQKPQFKESTKGKGKQIDAASADKVIKENDEFIIENIQKNDLEIQNKSFFLKISSMFIKGIQNYLKSYTVFFNICKYVEFNFCVSKINQFTDVCTIINKQIELQRIKFILLNYDQISAFNQIPQPIVSEHVIKMDPSISLFALNMIEDNENEFLHKSALQSQLKQTQKYDTNIGKKNIILKKEYKNNPNQKILQMINLDHQQQNIKEQIYSEEKIEQSISKNESIFKIANTNFSQNTQIKKNSNLLSFNNKISSSQISESIIIESFNISPQQVYQSKDTPIIPHLISSKFNEKKLHFKSDEQLD</sequence>
<dbReference type="RefSeq" id="XP_012655552.1">
    <property type="nucleotide sequence ID" value="XM_012800098.1"/>
</dbReference>
<protein>
    <submittedName>
        <fullName evidence="2">Transmembrane protein, putative</fullName>
    </submittedName>
</protein>
<dbReference type="GO" id="GO:0007131">
    <property type="term" value="P:reciprocal meiotic recombination"/>
    <property type="evidence" value="ECO:0007669"/>
    <property type="project" value="TreeGrafter"/>
</dbReference>